<comment type="catalytic activity">
    <reaction evidence="8">
        <text>L-threonyl-[protein] + ATP = O-phospho-L-threonyl-[protein] + ADP + H(+)</text>
        <dbReference type="Rhea" id="RHEA:46608"/>
        <dbReference type="Rhea" id="RHEA-COMP:11060"/>
        <dbReference type="Rhea" id="RHEA-COMP:11605"/>
        <dbReference type="ChEBI" id="CHEBI:15378"/>
        <dbReference type="ChEBI" id="CHEBI:30013"/>
        <dbReference type="ChEBI" id="CHEBI:30616"/>
        <dbReference type="ChEBI" id="CHEBI:61977"/>
        <dbReference type="ChEBI" id="CHEBI:456216"/>
        <dbReference type="EC" id="2.7.11.1"/>
    </reaction>
</comment>
<feature type="region of interest" description="Disordered" evidence="12">
    <location>
        <begin position="287"/>
        <end position="340"/>
    </location>
</feature>
<keyword evidence="6" id="KW-0418">Kinase</keyword>
<dbReference type="SMART" id="SM00220">
    <property type="entry name" value="S_TKc"/>
    <property type="match status" value="1"/>
</dbReference>
<evidence type="ECO:0000256" key="9">
    <source>
        <dbReference type="ARBA" id="ARBA00048679"/>
    </source>
</evidence>
<gene>
    <name evidence="14" type="ORF">SteCoe_34862</name>
</gene>
<dbReference type="InterPro" id="IPR051131">
    <property type="entry name" value="NEK_Ser/Thr_kinase_NIMA"/>
</dbReference>
<evidence type="ECO:0000256" key="7">
    <source>
        <dbReference type="ARBA" id="ARBA00022840"/>
    </source>
</evidence>
<comment type="caution">
    <text evidence="14">The sequence shown here is derived from an EMBL/GenBank/DDBJ whole genome shotgun (WGS) entry which is preliminary data.</text>
</comment>
<organism evidence="14 15">
    <name type="scientific">Stentor coeruleus</name>
    <dbReference type="NCBI Taxonomy" id="5963"/>
    <lineage>
        <taxon>Eukaryota</taxon>
        <taxon>Sar</taxon>
        <taxon>Alveolata</taxon>
        <taxon>Ciliophora</taxon>
        <taxon>Postciliodesmatophora</taxon>
        <taxon>Heterotrichea</taxon>
        <taxon>Heterotrichida</taxon>
        <taxon>Stentoridae</taxon>
        <taxon>Stentor</taxon>
    </lineage>
</organism>
<evidence type="ECO:0000256" key="11">
    <source>
        <dbReference type="RuleBase" id="RU000304"/>
    </source>
</evidence>
<dbReference type="SUPFAM" id="SSF56112">
    <property type="entry name" value="Protein kinase-like (PK-like)"/>
    <property type="match status" value="1"/>
</dbReference>
<evidence type="ECO:0000256" key="10">
    <source>
        <dbReference type="PROSITE-ProRule" id="PRU10141"/>
    </source>
</evidence>
<keyword evidence="15" id="KW-1185">Reference proteome</keyword>
<evidence type="ECO:0000256" key="1">
    <source>
        <dbReference type="ARBA" id="ARBA00010886"/>
    </source>
</evidence>
<dbReference type="InterPro" id="IPR008271">
    <property type="entry name" value="Ser/Thr_kinase_AS"/>
</dbReference>
<dbReference type="OrthoDB" id="248923at2759"/>
<sequence length="406" mass="46325">MSLTNFEVLSKIGNGAYSEVFKVRRLSDNKIYALKKVKMQNLNKKEKKNALNEVRILASINHPNVISYKEAFFDDSGNLCLIMEYADSEDLYQKIVRYQKKGKYLSEHFIWSVFTQITQGLNALHELNILHRDMKSANVFLNSDGTAKLGDMNVSKVMEEGLLHTQTGTPYYASPEVWQDLPYNTKSDIWSLGCVLYETCTLKPPFRADDMQGLYEKVVKGEFTPISMHFSKDLSLVIRKLLQINPNKRPNCKQILGLNAVQKHFVNISEVREHNVLLSSIRLTNDPDSMSEGLPQANYNPRHRSEVPSLNSSPSKDLKSKGHRSFGQNNPSFQHLYSSPFKKSQKSSLIGIRLPKISYPIKLSPLPIRKIRENSSSHPSKSLPPNDRVQKLKDAYLGKSFKLYLN</sequence>
<dbReference type="Pfam" id="PF00069">
    <property type="entry name" value="Pkinase"/>
    <property type="match status" value="1"/>
</dbReference>
<evidence type="ECO:0000256" key="2">
    <source>
        <dbReference type="ARBA" id="ARBA00012513"/>
    </source>
</evidence>
<reference evidence="14 15" key="1">
    <citation type="submission" date="2016-11" db="EMBL/GenBank/DDBJ databases">
        <title>The macronuclear genome of Stentor coeruleus: a giant cell with tiny introns.</title>
        <authorList>
            <person name="Slabodnick M."/>
            <person name="Ruby J.G."/>
            <person name="Reiff S.B."/>
            <person name="Swart E.C."/>
            <person name="Gosai S."/>
            <person name="Prabakaran S."/>
            <person name="Witkowska E."/>
            <person name="Larue G.E."/>
            <person name="Fisher S."/>
            <person name="Freeman R.M."/>
            <person name="Gunawardena J."/>
            <person name="Chu W."/>
            <person name="Stover N.A."/>
            <person name="Gregory B.D."/>
            <person name="Nowacki M."/>
            <person name="Derisi J."/>
            <person name="Roy S.W."/>
            <person name="Marshall W.F."/>
            <person name="Sood P."/>
        </authorList>
    </citation>
    <scope>NUCLEOTIDE SEQUENCE [LARGE SCALE GENOMIC DNA]</scope>
    <source>
        <strain evidence="14">WM001</strain>
    </source>
</reference>
<dbReference type="GO" id="GO:0004674">
    <property type="term" value="F:protein serine/threonine kinase activity"/>
    <property type="evidence" value="ECO:0007669"/>
    <property type="project" value="UniProtKB-KW"/>
</dbReference>
<protein>
    <recommendedName>
        <fullName evidence="2">non-specific serine/threonine protein kinase</fullName>
        <ecNumber evidence="2">2.7.11.1</ecNumber>
    </recommendedName>
</protein>
<dbReference type="Gene3D" id="3.30.200.20">
    <property type="entry name" value="Phosphorylase Kinase, domain 1"/>
    <property type="match status" value="1"/>
</dbReference>
<dbReference type="InterPro" id="IPR000719">
    <property type="entry name" value="Prot_kinase_dom"/>
</dbReference>
<feature type="compositionally biased region" description="Polar residues" evidence="12">
    <location>
        <begin position="326"/>
        <end position="337"/>
    </location>
</feature>
<evidence type="ECO:0000256" key="6">
    <source>
        <dbReference type="ARBA" id="ARBA00022777"/>
    </source>
</evidence>
<accession>A0A1R2ATL7</accession>
<dbReference type="InterPro" id="IPR011009">
    <property type="entry name" value="Kinase-like_dom_sf"/>
</dbReference>
<dbReference type="EMBL" id="MPUH01001423">
    <property type="protein sequence ID" value="OMJ67869.1"/>
    <property type="molecule type" value="Genomic_DNA"/>
</dbReference>
<keyword evidence="7 10" id="KW-0067">ATP-binding</keyword>
<dbReference type="FunFam" id="3.30.200.20:FF:000097">
    <property type="entry name" value="Probable serine/threonine-protein kinase nek1"/>
    <property type="match status" value="1"/>
</dbReference>
<dbReference type="Proteomes" id="UP000187209">
    <property type="component" value="Unassembled WGS sequence"/>
</dbReference>
<dbReference type="Gene3D" id="1.10.510.10">
    <property type="entry name" value="Transferase(Phosphotransferase) domain 1"/>
    <property type="match status" value="1"/>
</dbReference>
<dbReference type="InterPro" id="IPR017441">
    <property type="entry name" value="Protein_kinase_ATP_BS"/>
</dbReference>
<dbReference type="PROSITE" id="PS00108">
    <property type="entry name" value="PROTEIN_KINASE_ST"/>
    <property type="match status" value="1"/>
</dbReference>
<evidence type="ECO:0000256" key="3">
    <source>
        <dbReference type="ARBA" id="ARBA00022527"/>
    </source>
</evidence>
<dbReference type="PROSITE" id="PS50011">
    <property type="entry name" value="PROTEIN_KINASE_DOM"/>
    <property type="match status" value="1"/>
</dbReference>
<name>A0A1R2ATL7_9CILI</name>
<comment type="catalytic activity">
    <reaction evidence="9">
        <text>L-seryl-[protein] + ATP = O-phospho-L-seryl-[protein] + ADP + H(+)</text>
        <dbReference type="Rhea" id="RHEA:17989"/>
        <dbReference type="Rhea" id="RHEA-COMP:9863"/>
        <dbReference type="Rhea" id="RHEA-COMP:11604"/>
        <dbReference type="ChEBI" id="CHEBI:15378"/>
        <dbReference type="ChEBI" id="CHEBI:29999"/>
        <dbReference type="ChEBI" id="CHEBI:30616"/>
        <dbReference type="ChEBI" id="CHEBI:83421"/>
        <dbReference type="ChEBI" id="CHEBI:456216"/>
        <dbReference type="EC" id="2.7.11.1"/>
    </reaction>
</comment>
<evidence type="ECO:0000313" key="15">
    <source>
        <dbReference type="Proteomes" id="UP000187209"/>
    </source>
</evidence>
<feature type="binding site" evidence="10">
    <location>
        <position position="35"/>
    </location>
    <ligand>
        <name>ATP</name>
        <dbReference type="ChEBI" id="CHEBI:30616"/>
    </ligand>
</feature>
<dbReference type="EC" id="2.7.11.1" evidence="2"/>
<evidence type="ECO:0000256" key="5">
    <source>
        <dbReference type="ARBA" id="ARBA00022741"/>
    </source>
</evidence>
<evidence type="ECO:0000256" key="12">
    <source>
        <dbReference type="SAM" id="MobiDB-lite"/>
    </source>
</evidence>
<feature type="domain" description="Protein kinase" evidence="13">
    <location>
        <begin position="6"/>
        <end position="266"/>
    </location>
</feature>
<keyword evidence="3 11" id="KW-0723">Serine/threonine-protein kinase</keyword>
<evidence type="ECO:0000256" key="4">
    <source>
        <dbReference type="ARBA" id="ARBA00022679"/>
    </source>
</evidence>
<dbReference type="PANTHER" id="PTHR44899">
    <property type="entry name" value="CAMK FAMILY PROTEIN KINASE"/>
    <property type="match status" value="1"/>
</dbReference>
<dbReference type="PROSITE" id="PS00107">
    <property type="entry name" value="PROTEIN_KINASE_ATP"/>
    <property type="match status" value="1"/>
</dbReference>
<dbReference type="GO" id="GO:0005524">
    <property type="term" value="F:ATP binding"/>
    <property type="evidence" value="ECO:0007669"/>
    <property type="project" value="UniProtKB-UniRule"/>
</dbReference>
<evidence type="ECO:0000313" key="14">
    <source>
        <dbReference type="EMBL" id="OMJ67869.1"/>
    </source>
</evidence>
<keyword evidence="4" id="KW-0808">Transferase</keyword>
<evidence type="ECO:0000259" key="13">
    <source>
        <dbReference type="PROSITE" id="PS50011"/>
    </source>
</evidence>
<dbReference type="PANTHER" id="PTHR44899:SF6">
    <property type="entry name" value="SERINE_THREONINE PROTEIN KINASE"/>
    <property type="match status" value="1"/>
</dbReference>
<comment type="similarity">
    <text evidence="1">Belongs to the protein kinase superfamily. NEK Ser/Thr protein kinase family. NIMA subfamily.</text>
</comment>
<keyword evidence="5 10" id="KW-0547">Nucleotide-binding</keyword>
<dbReference type="AlphaFoldDB" id="A0A1R2ATL7"/>
<proteinExistence type="inferred from homology"/>
<evidence type="ECO:0000256" key="8">
    <source>
        <dbReference type="ARBA" id="ARBA00047899"/>
    </source>
</evidence>